<evidence type="ECO:0000256" key="1">
    <source>
        <dbReference type="ARBA" id="ARBA00022490"/>
    </source>
</evidence>
<dbReference type="OMA" id="YGYDMPV"/>
<dbReference type="PROSITE" id="PS51475">
    <property type="entry name" value="PROTEASOME_ALPHA_2"/>
    <property type="match status" value="1"/>
</dbReference>
<dbReference type="GO" id="GO:0005634">
    <property type="term" value="C:nucleus"/>
    <property type="evidence" value="ECO:0007669"/>
    <property type="project" value="UniProtKB-SubCell"/>
</dbReference>
<dbReference type="Gene3D" id="3.60.20.10">
    <property type="entry name" value="Glutamine Phosphoribosylpyrophosphate, subunit 1, domain 1"/>
    <property type="match status" value="1"/>
</dbReference>
<dbReference type="NCBIfam" id="NF003075">
    <property type="entry name" value="PRK03996.1"/>
    <property type="match status" value="1"/>
</dbReference>
<organism evidence="7 8">
    <name type="scientific">Acanthamoeba castellanii (strain ATCC 30010 / Neff)</name>
    <dbReference type="NCBI Taxonomy" id="1257118"/>
    <lineage>
        <taxon>Eukaryota</taxon>
        <taxon>Amoebozoa</taxon>
        <taxon>Discosea</taxon>
        <taxon>Longamoebia</taxon>
        <taxon>Centramoebida</taxon>
        <taxon>Acanthamoebidae</taxon>
        <taxon>Acanthamoeba</taxon>
    </lineage>
</organism>
<dbReference type="SUPFAM" id="SSF56235">
    <property type="entry name" value="N-terminal nucleophile aminohydrolases (Ntn hydrolases)"/>
    <property type="match status" value="1"/>
</dbReference>
<dbReference type="VEuPathDB" id="AmoebaDB:ACA1_260270"/>
<dbReference type="KEGG" id="acan:ACA1_260270"/>
<evidence type="ECO:0000259" key="6">
    <source>
        <dbReference type="PROSITE" id="PS00388"/>
    </source>
</evidence>
<dbReference type="InterPro" id="IPR034642">
    <property type="entry name" value="Proteasome_subunit_alpha6"/>
</dbReference>
<dbReference type="InterPro" id="IPR023332">
    <property type="entry name" value="Proteasome_alpha-type"/>
</dbReference>
<name>L8GG17_ACACF</name>
<evidence type="ECO:0000256" key="2">
    <source>
        <dbReference type="ARBA" id="ARBA00022942"/>
    </source>
</evidence>
<dbReference type="EMBL" id="KB008148">
    <property type="protein sequence ID" value="ELR11663.1"/>
    <property type="molecule type" value="Genomic_DNA"/>
</dbReference>
<dbReference type="Pfam" id="PF10584">
    <property type="entry name" value="Proteasome_A_N"/>
    <property type="match status" value="1"/>
</dbReference>
<dbReference type="InterPro" id="IPR050115">
    <property type="entry name" value="Proteasome_alpha"/>
</dbReference>
<dbReference type="GO" id="GO:0019773">
    <property type="term" value="C:proteasome core complex, alpha-subunit complex"/>
    <property type="evidence" value="ECO:0007669"/>
    <property type="project" value="UniProtKB-UniRule"/>
</dbReference>
<dbReference type="FunFam" id="3.60.20.10:FF:000036">
    <property type="entry name" value="Proteasome subunit alpha type"/>
    <property type="match status" value="1"/>
</dbReference>
<evidence type="ECO:0000313" key="7">
    <source>
        <dbReference type="EMBL" id="ELR11663.1"/>
    </source>
</evidence>
<dbReference type="GO" id="GO:0005737">
    <property type="term" value="C:cytoplasm"/>
    <property type="evidence" value="ECO:0007669"/>
    <property type="project" value="UniProtKB-SubCell"/>
</dbReference>
<evidence type="ECO:0000256" key="5">
    <source>
        <dbReference type="RuleBase" id="RU000551"/>
    </source>
</evidence>
<dbReference type="Proteomes" id="UP000011083">
    <property type="component" value="Unassembled WGS sequence"/>
</dbReference>
<sequence length="242" mass="27045">MSRSAGYDRHITIFSPEGRLYQVEYAFKAIKTENLTSLGIRGADSCCVITQKKVPEKLVDPTSVTHLFNITPTIGCVMTGMIADARSQVQRARKEAADFAHKFGYDIPVSYLAKRMADIAQIYTQHAYMRPLAMILISIDEEEGPQLYKCDPAGSYAGFKATGAGHKEQEARNFLEKKFKTDPKLDADKTIKMAINALQTVLGEDFKASDIEVGVVTTDSPRFRRLSDDEVDRHLTEIAERD</sequence>
<gene>
    <name evidence="7" type="ORF">ACA1_260270</name>
</gene>
<evidence type="ECO:0000256" key="3">
    <source>
        <dbReference type="ARBA" id="ARBA00023242"/>
    </source>
</evidence>
<evidence type="ECO:0000313" key="8">
    <source>
        <dbReference type="Proteomes" id="UP000011083"/>
    </source>
</evidence>
<comment type="subcellular location">
    <subcellularLocation>
        <location evidence="5">Cytoplasm</location>
    </subcellularLocation>
    <subcellularLocation>
        <location evidence="5">Nucleus</location>
    </subcellularLocation>
</comment>
<protein>
    <recommendedName>
        <fullName evidence="5">Proteasome subunit alpha type</fullName>
    </recommendedName>
</protein>
<dbReference type="GeneID" id="14911983"/>
<evidence type="ECO:0000256" key="4">
    <source>
        <dbReference type="PROSITE-ProRule" id="PRU00808"/>
    </source>
</evidence>
<keyword evidence="8" id="KW-1185">Reference proteome</keyword>
<dbReference type="GO" id="GO:0006511">
    <property type="term" value="P:ubiquitin-dependent protein catabolic process"/>
    <property type="evidence" value="ECO:0007669"/>
    <property type="project" value="InterPro"/>
</dbReference>
<keyword evidence="2 4" id="KW-0647">Proteasome</keyword>
<dbReference type="CDD" id="cd03754">
    <property type="entry name" value="proteasome_alpha_type_6"/>
    <property type="match status" value="1"/>
</dbReference>
<keyword evidence="3 5" id="KW-0539">Nucleus</keyword>
<dbReference type="OrthoDB" id="431557at2759"/>
<dbReference type="PANTHER" id="PTHR11599">
    <property type="entry name" value="PROTEASOME SUBUNIT ALPHA/BETA"/>
    <property type="match status" value="1"/>
</dbReference>
<dbReference type="Pfam" id="PF00227">
    <property type="entry name" value="Proteasome"/>
    <property type="match status" value="1"/>
</dbReference>
<dbReference type="InterPro" id="IPR000426">
    <property type="entry name" value="Proteasome_asu_N"/>
</dbReference>
<comment type="similarity">
    <text evidence="4 5">Belongs to the peptidase T1A family.</text>
</comment>
<reference evidence="7 8" key="1">
    <citation type="journal article" date="2013" name="Genome Biol.">
        <title>Genome of Acanthamoeba castellanii highlights extensive lateral gene transfer and early evolution of tyrosine kinase signaling.</title>
        <authorList>
            <person name="Clarke M."/>
            <person name="Lohan A.J."/>
            <person name="Liu B."/>
            <person name="Lagkouvardos I."/>
            <person name="Roy S."/>
            <person name="Zafar N."/>
            <person name="Bertelli C."/>
            <person name="Schilde C."/>
            <person name="Kianianmomeni A."/>
            <person name="Burglin T.R."/>
            <person name="Frech C."/>
            <person name="Turcotte B."/>
            <person name="Kopec K.O."/>
            <person name="Synnott J.M."/>
            <person name="Choo C."/>
            <person name="Paponov I."/>
            <person name="Finkler A."/>
            <person name="Soon Heng Tan C."/>
            <person name="Hutchins A.P."/>
            <person name="Weinmeier T."/>
            <person name="Rattei T."/>
            <person name="Chu J.S."/>
            <person name="Gimenez G."/>
            <person name="Irimia M."/>
            <person name="Rigden D.J."/>
            <person name="Fitzpatrick D.A."/>
            <person name="Lorenzo-Morales J."/>
            <person name="Bateman A."/>
            <person name="Chiu C.H."/>
            <person name="Tang P."/>
            <person name="Hegemann P."/>
            <person name="Fromm H."/>
            <person name="Raoult D."/>
            <person name="Greub G."/>
            <person name="Miranda-Saavedra D."/>
            <person name="Chen N."/>
            <person name="Nash P."/>
            <person name="Ginger M.L."/>
            <person name="Horn M."/>
            <person name="Schaap P."/>
            <person name="Caler L."/>
            <person name="Loftus B."/>
        </authorList>
    </citation>
    <scope>NUCLEOTIDE SEQUENCE [LARGE SCALE GENOMIC DNA]</scope>
    <source>
        <strain evidence="7 8">Neff</strain>
    </source>
</reference>
<dbReference type="InterPro" id="IPR029055">
    <property type="entry name" value="Ntn_hydrolases_N"/>
</dbReference>
<dbReference type="AlphaFoldDB" id="L8GG17"/>
<dbReference type="RefSeq" id="XP_004333676.1">
    <property type="nucleotide sequence ID" value="XM_004333628.1"/>
</dbReference>
<keyword evidence="1 5" id="KW-0963">Cytoplasm</keyword>
<feature type="domain" description="Proteasome alpha-type subunits" evidence="6">
    <location>
        <begin position="7"/>
        <end position="29"/>
    </location>
</feature>
<dbReference type="GO" id="GO:0010498">
    <property type="term" value="P:proteasomal protein catabolic process"/>
    <property type="evidence" value="ECO:0007669"/>
    <property type="project" value="UniProtKB-ARBA"/>
</dbReference>
<dbReference type="PROSITE" id="PS00388">
    <property type="entry name" value="PROTEASOME_ALPHA_1"/>
    <property type="match status" value="1"/>
</dbReference>
<accession>L8GG17</accession>
<proteinExistence type="inferred from homology"/>
<dbReference type="SMART" id="SM00948">
    <property type="entry name" value="Proteasome_A_N"/>
    <property type="match status" value="1"/>
</dbReference>
<dbReference type="InterPro" id="IPR001353">
    <property type="entry name" value="Proteasome_sua/b"/>
</dbReference>
<dbReference type="STRING" id="1257118.L8GG17"/>
<comment type="subunit">
    <text evidence="5">The 26S proteasome consists of a 20S proteasome core and two 19S regulatory subunits.</text>
</comment>